<organism evidence="1 2">
    <name type="scientific">Aeromonas hydrophila</name>
    <dbReference type="NCBI Taxonomy" id="644"/>
    <lineage>
        <taxon>Bacteria</taxon>
        <taxon>Pseudomonadati</taxon>
        <taxon>Pseudomonadota</taxon>
        <taxon>Gammaproteobacteria</taxon>
        <taxon>Aeromonadales</taxon>
        <taxon>Aeromonadaceae</taxon>
        <taxon>Aeromonas</taxon>
    </lineage>
</organism>
<accession>A0AAD3UC38</accession>
<reference evidence="1" key="1">
    <citation type="journal article" date="2018" name="Genome Biol.">
        <title>SKESA: strategic k-mer extension for scrupulous assemblies.</title>
        <authorList>
            <person name="Souvorov A."/>
            <person name="Agarwala R."/>
            <person name="Lipman D.J."/>
        </authorList>
    </citation>
    <scope>NUCLEOTIDE SEQUENCE</scope>
    <source>
        <strain evidence="1">OLC2673_Aeromonas</strain>
    </source>
</reference>
<gene>
    <name evidence="1" type="ORF">JAJ28_003075</name>
</gene>
<dbReference type="Proteomes" id="UP000859505">
    <property type="component" value="Unassembled WGS sequence"/>
</dbReference>
<name>A0AAD3UC38_AERHY</name>
<dbReference type="AlphaFoldDB" id="A0AAD3UC38"/>
<sequence length="129" mass="14475">MIKQGTYDFDIYRGDSSVYEMHFNNTDNVTGEKRPVDLSYYNITAEVRYTYDQDSVWINLNPVVIDAKNGHLLIILTSGTTANALPPSDPLAPAVGVWDLQLVDKTDPQKAFSPLVGTLKIRKDVTRKN</sequence>
<proteinExistence type="predicted"/>
<dbReference type="EMBL" id="DACTUL010000026">
    <property type="protein sequence ID" value="HAT6345309.1"/>
    <property type="molecule type" value="Genomic_DNA"/>
</dbReference>
<comment type="caution">
    <text evidence="1">The sequence shown here is derived from an EMBL/GenBank/DDBJ whole genome shotgun (WGS) entry which is preliminary data.</text>
</comment>
<evidence type="ECO:0000313" key="2">
    <source>
        <dbReference type="Proteomes" id="UP000859505"/>
    </source>
</evidence>
<evidence type="ECO:0000313" key="1">
    <source>
        <dbReference type="EMBL" id="HAT6345309.1"/>
    </source>
</evidence>
<reference evidence="1" key="2">
    <citation type="submission" date="2020-01" db="EMBL/GenBank/DDBJ databases">
        <authorList>
            <consortium name="NCBI Pathogen Detection Project"/>
        </authorList>
    </citation>
    <scope>NUCLEOTIDE SEQUENCE</scope>
    <source>
        <strain evidence="1">OLC2673_Aeromonas</strain>
    </source>
</reference>
<protein>
    <submittedName>
        <fullName evidence="1">Uncharacterized protein</fullName>
    </submittedName>
</protein>